<dbReference type="Pfam" id="PF12951">
    <property type="entry name" value="PATR"/>
    <property type="match status" value="2"/>
</dbReference>
<dbReference type="InterPro" id="IPR011050">
    <property type="entry name" value="Pectin_lyase_fold/virulence"/>
</dbReference>
<proteinExistence type="predicted"/>
<evidence type="ECO:0000256" key="1">
    <source>
        <dbReference type="ARBA" id="ARBA00022729"/>
    </source>
</evidence>
<reference evidence="2 3" key="1">
    <citation type="submission" date="2020-08" db="EMBL/GenBank/DDBJ databases">
        <title>Genomic Encyclopedia of Type Strains, Phase IV (KMG-V): Genome sequencing to study the core and pangenomes of soil and plant-associated prokaryotes.</title>
        <authorList>
            <person name="Whitman W."/>
        </authorList>
    </citation>
    <scope>NUCLEOTIDE SEQUENCE [LARGE SCALE GENOMIC DNA]</scope>
    <source>
        <strain evidence="2 3">M2T3</strain>
    </source>
</reference>
<keyword evidence="1" id="KW-0732">Signal</keyword>
<name>A0A7X0J4E1_9SPHI</name>
<dbReference type="Proteomes" id="UP000521017">
    <property type="component" value="Unassembled WGS sequence"/>
</dbReference>
<dbReference type="AlphaFoldDB" id="A0A7X0J4E1"/>
<dbReference type="SUPFAM" id="SSF51126">
    <property type="entry name" value="Pectin lyase-like"/>
    <property type="match status" value="1"/>
</dbReference>
<dbReference type="RefSeq" id="WP_184626030.1">
    <property type="nucleotide sequence ID" value="NZ_JACHCC010000007.1"/>
</dbReference>
<sequence>MIILFYCTSVLAQSEQQQFWALNGSATAFTWDNTISNNRIDNGTGTWDNSTKNWSFNNGITNLIWRSGASAIFGGNLGTAAAGTITVSGTQSAQSLLFNPAASGNFTLTGGTITNNTGNIIANASATINSVLAGTNGLTLTGTGTVTLGGTNTYTGTTTVSSGTLLLAYGSAGVTPTLTTPVIIASGATLASNTASLNVNISGAISGAGTLSLSGAGTQSLRLYGNNSGFTGNFSEPSVSRGVMWSDNAGTGNAANTGSAAATWDLSGSFGFIETSAAATPTVQLGGLSGSTSGTSIGGFSGSGLKTFQVGALNTSTTYAGSIQDNPQTTGSPTIAFIKVGSGTLTLTSNANTYTGATTVNAGTLAFSAAVPSSNTWNIAVNATAAPSSTNSGLMTIPSFLSLAGKTVNIVLTGASTGFTWTAMTFPGLLTLIGPTLKINGATVTSGVASGGTTVTFNALSGTLTVKR</sequence>
<evidence type="ECO:0000313" key="3">
    <source>
        <dbReference type="Proteomes" id="UP000521017"/>
    </source>
</evidence>
<accession>A0A7X0J4E1</accession>
<dbReference type="InterPro" id="IPR013425">
    <property type="entry name" value="Autotrns_rpt"/>
</dbReference>
<organism evidence="2 3">
    <name type="scientific">Pedobacter cryoconitis</name>
    <dbReference type="NCBI Taxonomy" id="188932"/>
    <lineage>
        <taxon>Bacteria</taxon>
        <taxon>Pseudomonadati</taxon>
        <taxon>Bacteroidota</taxon>
        <taxon>Sphingobacteriia</taxon>
        <taxon>Sphingobacteriales</taxon>
        <taxon>Sphingobacteriaceae</taxon>
        <taxon>Pedobacter</taxon>
    </lineage>
</organism>
<gene>
    <name evidence="2" type="ORF">HDF25_003004</name>
</gene>
<dbReference type="EMBL" id="JACHCC010000007">
    <property type="protein sequence ID" value="MBB6500845.1"/>
    <property type="molecule type" value="Genomic_DNA"/>
</dbReference>
<evidence type="ECO:0000313" key="2">
    <source>
        <dbReference type="EMBL" id="MBB6500845.1"/>
    </source>
</evidence>
<dbReference type="NCBIfam" id="TIGR02601">
    <property type="entry name" value="autotrns_rpt"/>
    <property type="match status" value="2"/>
</dbReference>
<comment type="caution">
    <text evidence="2">The sequence shown here is derived from an EMBL/GenBank/DDBJ whole genome shotgun (WGS) entry which is preliminary data.</text>
</comment>
<protein>
    <submittedName>
        <fullName evidence="2">Autotransporter-associated beta strand protein</fullName>
    </submittedName>
</protein>